<proteinExistence type="inferred from homology"/>
<dbReference type="SMART" id="SM00129">
    <property type="entry name" value="KISc"/>
    <property type="match status" value="1"/>
</dbReference>
<evidence type="ECO:0000313" key="15">
    <source>
        <dbReference type="EMBL" id="KAL2080168.1"/>
    </source>
</evidence>
<evidence type="ECO:0000256" key="7">
    <source>
        <dbReference type="ARBA" id="ARBA00023054"/>
    </source>
</evidence>
<feature type="binding site" evidence="10">
    <location>
        <begin position="354"/>
        <end position="361"/>
    </location>
    <ligand>
        <name>ATP</name>
        <dbReference type="ChEBI" id="CHEBI:30616"/>
    </ligand>
</feature>
<dbReference type="PANTHER" id="PTHR47972:SF45">
    <property type="entry name" value="PROTEIN CLARET SEGREGATIONAL"/>
    <property type="match status" value="1"/>
</dbReference>
<evidence type="ECO:0000256" key="13">
    <source>
        <dbReference type="SAM" id="MobiDB-lite"/>
    </source>
</evidence>
<evidence type="ECO:0000259" key="14">
    <source>
        <dbReference type="PROSITE" id="PS50067"/>
    </source>
</evidence>
<dbReference type="GO" id="GO:0003774">
    <property type="term" value="F:cytoskeletal motor activity"/>
    <property type="evidence" value="ECO:0007669"/>
    <property type="project" value="UniProtKB-UniRule"/>
</dbReference>
<sequence length="606" mass="67235">MTSKRVHPGSTDVDPQPAQKKIRRVEPEPQRMVAASAAGVKRPAASAIGVKRPVAAPVPRHPVRRPTAAATVAGVVPTGVNKQRVAPAAKVGTGPTKRAPWDLKGKYSDLEVKVQNYQSRLKGANQENEGLKDFMSRAKEDISKLENELDSVKLQLKEVPGLKKQLEHVSEQLEHVSQQRDTLEKDFRSTSDKLKSVETLKDCLTSELHEAQSHLSICRSSLECKEEALRKAQELIRQMEEDLYNGEMERRRLHNTVQELKGNIRVFCRVRPLLSNVEADIPHIQLPTHDDKAVVLAKSEESHTGRSGDTQKNYSFSFDHVFGPRASQQEVFQEMSLLVQSALDGYNVCCFAYGQTGSGKTYTMEGSEEEPGVIPRAVQQIFKAAKALESKGWEYSFTASFVEIYNETLRDLLFKGKANKRPEHEIKKTSSSGITVTNLTYQSVTCEDQVHGLIELANQNRSTAKTNMNDQSSRSHSVFQLDIEGKNSDRGTKCKSSLCLVDLAGSERLQKSQSQGDRFKEMTAINSSLTNLGIVISALASKESHIPYRNSKLTYLLQHCLGGNSKTLMFVNIAAEMDSFSESLNSLRFASKVNDCVIGTASANRK</sequence>
<dbReference type="GO" id="GO:0090307">
    <property type="term" value="P:mitotic spindle assembly"/>
    <property type="evidence" value="ECO:0007669"/>
    <property type="project" value="UniProtKB-ARBA"/>
</dbReference>
<dbReference type="GO" id="GO:0005524">
    <property type="term" value="F:ATP binding"/>
    <property type="evidence" value="ECO:0007669"/>
    <property type="project" value="UniProtKB-UniRule"/>
</dbReference>
<evidence type="ECO:0000256" key="11">
    <source>
        <dbReference type="RuleBase" id="RU000394"/>
    </source>
</evidence>
<keyword evidence="6 10" id="KW-0067">ATP-binding</keyword>
<dbReference type="PROSITE" id="PS00411">
    <property type="entry name" value="KINESIN_MOTOR_1"/>
    <property type="match status" value="1"/>
</dbReference>
<dbReference type="PRINTS" id="PR00380">
    <property type="entry name" value="KINESINHEAVY"/>
</dbReference>
<evidence type="ECO:0000256" key="2">
    <source>
        <dbReference type="ARBA" id="ARBA00010899"/>
    </source>
</evidence>
<dbReference type="Proteomes" id="UP001591681">
    <property type="component" value="Unassembled WGS sequence"/>
</dbReference>
<reference evidence="15 16" key="1">
    <citation type="submission" date="2024-09" db="EMBL/GenBank/DDBJ databases">
        <title>A chromosome-level genome assembly of Gray's grenadier anchovy, Coilia grayii.</title>
        <authorList>
            <person name="Fu Z."/>
        </authorList>
    </citation>
    <scope>NUCLEOTIDE SEQUENCE [LARGE SCALE GENOMIC DNA]</scope>
    <source>
        <strain evidence="15">G4</strain>
        <tissue evidence="15">Muscle</tissue>
    </source>
</reference>
<keyword evidence="5 10" id="KW-0547">Nucleotide-binding</keyword>
<keyword evidence="7 12" id="KW-0175">Coiled coil</keyword>
<comment type="subcellular location">
    <subcellularLocation>
        <location evidence="1">Cytoplasm</location>
        <location evidence="1">Cytoskeleton</location>
    </subcellularLocation>
</comment>
<comment type="similarity">
    <text evidence="2">Belongs to the TRAFAC class myosin-kinesin ATPase superfamily. Kinesin family. KIN-14 subfamily.</text>
</comment>
<feature type="coiled-coil region" evidence="12">
    <location>
        <begin position="107"/>
        <end position="186"/>
    </location>
</feature>
<evidence type="ECO:0000256" key="6">
    <source>
        <dbReference type="ARBA" id="ARBA00022840"/>
    </source>
</evidence>
<keyword evidence="9" id="KW-0206">Cytoskeleton</keyword>
<keyword evidence="4 11" id="KW-0493">Microtubule</keyword>
<dbReference type="AlphaFoldDB" id="A0ABD1IYZ3"/>
<organism evidence="15 16">
    <name type="scientific">Coilia grayii</name>
    <name type="common">Gray's grenadier anchovy</name>
    <dbReference type="NCBI Taxonomy" id="363190"/>
    <lineage>
        <taxon>Eukaryota</taxon>
        <taxon>Metazoa</taxon>
        <taxon>Chordata</taxon>
        <taxon>Craniata</taxon>
        <taxon>Vertebrata</taxon>
        <taxon>Euteleostomi</taxon>
        <taxon>Actinopterygii</taxon>
        <taxon>Neopterygii</taxon>
        <taxon>Teleostei</taxon>
        <taxon>Clupei</taxon>
        <taxon>Clupeiformes</taxon>
        <taxon>Clupeoidei</taxon>
        <taxon>Engraulidae</taxon>
        <taxon>Coilinae</taxon>
        <taxon>Coilia</taxon>
    </lineage>
</organism>
<comment type="caution">
    <text evidence="15">The sequence shown here is derived from an EMBL/GenBank/DDBJ whole genome shotgun (WGS) entry which is preliminary data.</text>
</comment>
<name>A0ABD1IYZ3_9TELE</name>
<dbReference type="GO" id="GO:0005874">
    <property type="term" value="C:microtubule"/>
    <property type="evidence" value="ECO:0007669"/>
    <property type="project" value="UniProtKB-KW"/>
</dbReference>
<dbReference type="EMBL" id="JBHFQA010000021">
    <property type="protein sequence ID" value="KAL2080168.1"/>
    <property type="molecule type" value="Genomic_DNA"/>
</dbReference>
<evidence type="ECO:0000256" key="9">
    <source>
        <dbReference type="ARBA" id="ARBA00023212"/>
    </source>
</evidence>
<gene>
    <name evidence="15" type="ORF">ACEWY4_023961</name>
</gene>
<protein>
    <recommendedName>
        <fullName evidence="11">Kinesin-like protein</fullName>
    </recommendedName>
</protein>
<dbReference type="PROSITE" id="PS50067">
    <property type="entry name" value="KINESIN_MOTOR_2"/>
    <property type="match status" value="1"/>
</dbReference>
<dbReference type="Pfam" id="PF00225">
    <property type="entry name" value="Kinesin"/>
    <property type="match status" value="1"/>
</dbReference>
<feature type="region of interest" description="Disordered" evidence="13">
    <location>
        <begin position="1"/>
        <end position="30"/>
    </location>
</feature>
<feature type="coiled-coil region" evidence="12">
    <location>
        <begin position="222"/>
        <end position="249"/>
    </location>
</feature>
<dbReference type="InterPro" id="IPR036961">
    <property type="entry name" value="Kinesin_motor_dom_sf"/>
</dbReference>
<dbReference type="CDD" id="cd01366">
    <property type="entry name" value="KISc_C_terminal"/>
    <property type="match status" value="1"/>
</dbReference>
<evidence type="ECO:0000256" key="3">
    <source>
        <dbReference type="ARBA" id="ARBA00022490"/>
    </source>
</evidence>
<dbReference type="FunFam" id="3.40.850.10:FF:000065">
    <property type="entry name" value="Kinesin-like protein"/>
    <property type="match status" value="1"/>
</dbReference>
<evidence type="ECO:0000256" key="4">
    <source>
        <dbReference type="ARBA" id="ARBA00022701"/>
    </source>
</evidence>
<keyword evidence="8 10" id="KW-0505">Motor protein</keyword>
<evidence type="ECO:0000313" key="16">
    <source>
        <dbReference type="Proteomes" id="UP001591681"/>
    </source>
</evidence>
<keyword evidence="3" id="KW-0963">Cytoplasm</keyword>
<feature type="domain" description="Kinesin motor" evidence="14">
    <location>
        <begin position="263"/>
        <end position="596"/>
    </location>
</feature>
<dbReference type="Gene3D" id="3.40.850.10">
    <property type="entry name" value="Kinesin motor domain"/>
    <property type="match status" value="1"/>
</dbReference>
<dbReference type="InterPro" id="IPR027640">
    <property type="entry name" value="Kinesin-like_fam"/>
</dbReference>
<evidence type="ECO:0000256" key="8">
    <source>
        <dbReference type="ARBA" id="ARBA00023175"/>
    </source>
</evidence>
<evidence type="ECO:0000256" key="12">
    <source>
        <dbReference type="SAM" id="Coils"/>
    </source>
</evidence>
<accession>A0ABD1IYZ3</accession>
<dbReference type="SUPFAM" id="SSF57997">
    <property type="entry name" value="Tropomyosin"/>
    <property type="match status" value="1"/>
</dbReference>
<dbReference type="SUPFAM" id="SSF52540">
    <property type="entry name" value="P-loop containing nucleoside triphosphate hydrolases"/>
    <property type="match status" value="1"/>
</dbReference>
<dbReference type="InterPro" id="IPR027417">
    <property type="entry name" value="P-loop_NTPase"/>
</dbReference>
<evidence type="ECO:0000256" key="5">
    <source>
        <dbReference type="ARBA" id="ARBA00022741"/>
    </source>
</evidence>
<dbReference type="PANTHER" id="PTHR47972">
    <property type="entry name" value="KINESIN-LIKE PROTEIN KLP-3"/>
    <property type="match status" value="1"/>
</dbReference>
<dbReference type="InterPro" id="IPR019821">
    <property type="entry name" value="Kinesin_motor_CS"/>
</dbReference>
<evidence type="ECO:0000256" key="10">
    <source>
        <dbReference type="PROSITE-ProRule" id="PRU00283"/>
    </source>
</evidence>
<evidence type="ECO:0000256" key="1">
    <source>
        <dbReference type="ARBA" id="ARBA00004245"/>
    </source>
</evidence>
<dbReference type="InterPro" id="IPR001752">
    <property type="entry name" value="Kinesin_motor_dom"/>
</dbReference>
<keyword evidence="16" id="KW-1185">Reference proteome</keyword>